<gene>
    <name evidence="1" type="ORF">DXT89_26675</name>
</gene>
<protein>
    <submittedName>
        <fullName evidence="1">Uncharacterized protein</fullName>
    </submittedName>
</protein>
<dbReference type="AlphaFoldDB" id="A0A7J4WX48"/>
<dbReference type="Proteomes" id="UP000436911">
    <property type="component" value="Unassembled WGS sequence"/>
</dbReference>
<name>A0A7J4WX48_AGRVI</name>
<dbReference type="RefSeq" id="WP_149916886.1">
    <property type="nucleotide sequence ID" value="NZ_QUSG01000044.1"/>
</dbReference>
<accession>A0A7J4WX48</accession>
<evidence type="ECO:0000313" key="2">
    <source>
        <dbReference type="Proteomes" id="UP000436911"/>
    </source>
</evidence>
<reference evidence="1 2" key="1">
    <citation type="submission" date="2018-08" db="EMBL/GenBank/DDBJ databases">
        <title>Genome sequencing of Agrobacterium vitis strain ICMP 10754.</title>
        <authorList>
            <person name="Visnovsky S.B."/>
            <person name="Pitman A.R."/>
        </authorList>
    </citation>
    <scope>NUCLEOTIDE SEQUENCE [LARGE SCALE GENOMIC DNA]</scope>
    <source>
        <strain evidence="1 2">ICMP 10754</strain>
    </source>
</reference>
<comment type="caution">
    <text evidence="1">The sequence shown here is derived from an EMBL/GenBank/DDBJ whole genome shotgun (WGS) entry which is preliminary data.</text>
</comment>
<dbReference type="EMBL" id="QUSG01000044">
    <property type="protein sequence ID" value="KAA3518857.1"/>
    <property type="molecule type" value="Genomic_DNA"/>
</dbReference>
<sequence>MTKKTDGEIGDLRDQRSNLIAKGIDPNFDGFSWRPIAEADNGIAYIHDLGEMKIGCSYPIWVRDPDGRVYEALWSDNGKKAYWWDIEGESPVDPVEFMPHPLAALSTPTSQS</sequence>
<organism evidence="1 2">
    <name type="scientific">Agrobacterium vitis</name>
    <name type="common">Rhizobium vitis</name>
    <dbReference type="NCBI Taxonomy" id="373"/>
    <lineage>
        <taxon>Bacteria</taxon>
        <taxon>Pseudomonadati</taxon>
        <taxon>Pseudomonadota</taxon>
        <taxon>Alphaproteobacteria</taxon>
        <taxon>Hyphomicrobiales</taxon>
        <taxon>Rhizobiaceae</taxon>
        <taxon>Rhizobium/Agrobacterium group</taxon>
        <taxon>Agrobacterium</taxon>
    </lineage>
</organism>
<proteinExistence type="predicted"/>
<evidence type="ECO:0000313" key="1">
    <source>
        <dbReference type="EMBL" id="KAA3518857.1"/>
    </source>
</evidence>